<protein>
    <submittedName>
        <fullName evidence="1">Uncharacterized protein</fullName>
    </submittedName>
</protein>
<evidence type="ECO:0000313" key="1">
    <source>
        <dbReference type="EMBL" id="KKL87719.1"/>
    </source>
</evidence>
<organism evidence="1">
    <name type="scientific">marine sediment metagenome</name>
    <dbReference type="NCBI Taxonomy" id="412755"/>
    <lineage>
        <taxon>unclassified sequences</taxon>
        <taxon>metagenomes</taxon>
        <taxon>ecological metagenomes</taxon>
    </lineage>
</organism>
<accession>A0A0F9FMR6</accession>
<reference evidence="1" key="1">
    <citation type="journal article" date="2015" name="Nature">
        <title>Complex archaea that bridge the gap between prokaryotes and eukaryotes.</title>
        <authorList>
            <person name="Spang A."/>
            <person name="Saw J.H."/>
            <person name="Jorgensen S.L."/>
            <person name="Zaremba-Niedzwiedzka K."/>
            <person name="Martijn J."/>
            <person name="Lind A.E."/>
            <person name="van Eijk R."/>
            <person name="Schleper C."/>
            <person name="Guy L."/>
            <person name="Ettema T.J."/>
        </authorList>
    </citation>
    <scope>NUCLEOTIDE SEQUENCE</scope>
</reference>
<gene>
    <name evidence="1" type="ORF">LCGC14_1931890</name>
</gene>
<proteinExistence type="predicted"/>
<sequence>MAWYVLRVIGRNLVQIVAECPSEKAAGETIDRVKEVVDMEKIQHHYRVWEDSRGASPDSIKRAVMLSSN</sequence>
<dbReference type="AlphaFoldDB" id="A0A0F9FMR6"/>
<comment type="caution">
    <text evidence="1">The sequence shown here is derived from an EMBL/GenBank/DDBJ whole genome shotgun (WGS) entry which is preliminary data.</text>
</comment>
<dbReference type="EMBL" id="LAZR01020758">
    <property type="protein sequence ID" value="KKL87719.1"/>
    <property type="molecule type" value="Genomic_DNA"/>
</dbReference>
<name>A0A0F9FMR6_9ZZZZ</name>